<dbReference type="EMBL" id="PFWU01000021">
    <property type="protein sequence ID" value="PJA45720.1"/>
    <property type="molecule type" value="Genomic_DNA"/>
</dbReference>
<name>A0A2M7XCW1_9BACT</name>
<feature type="transmembrane region" description="Helical" evidence="1">
    <location>
        <begin position="42"/>
        <end position="62"/>
    </location>
</feature>
<gene>
    <name evidence="3" type="ORF">CO174_01750</name>
</gene>
<dbReference type="GO" id="GO:0004175">
    <property type="term" value="F:endopeptidase activity"/>
    <property type="evidence" value="ECO:0007669"/>
    <property type="project" value="UniProtKB-ARBA"/>
</dbReference>
<feature type="domain" description="CAAX prenyl protease 2/Lysostaphin resistance protein A-like" evidence="2">
    <location>
        <begin position="119"/>
        <end position="216"/>
    </location>
</feature>
<comment type="caution">
    <text evidence="3">The sequence shown here is derived from an EMBL/GenBank/DDBJ whole genome shotgun (WGS) entry which is preliminary data.</text>
</comment>
<accession>A0A2M7XCW1</accession>
<organism evidence="3 4">
    <name type="scientific">Candidatus Uhrbacteria bacterium CG_4_9_14_3_um_filter_50_9</name>
    <dbReference type="NCBI Taxonomy" id="1975035"/>
    <lineage>
        <taxon>Bacteria</taxon>
        <taxon>Candidatus Uhriibacteriota</taxon>
    </lineage>
</organism>
<feature type="transmembrane region" description="Helical" evidence="1">
    <location>
        <begin position="174"/>
        <end position="197"/>
    </location>
</feature>
<proteinExistence type="predicted"/>
<reference evidence="4" key="1">
    <citation type="submission" date="2017-09" db="EMBL/GenBank/DDBJ databases">
        <title>Depth-based differentiation of microbial function through sediment-hosted aquifers and enrichment of novel symbionts in the deep terrestrial subsurface.</title>
        <authorList>
            <person name="Probst A.J."/>
            <person name="Ladd B."/>
            <person name="Jarett J.K."/>
            <person name="Geller-Mcgrath D.E."/>
            <person name="Sieber C.M.K."/>
            <person name="Emerson J.B."/>
            <person name="Anantharaman K."/>
            <person name="Thomas B.C."/>
            <person name="Malmstrom R."/>
            <person name="Stieglmeier M."/>
            <person name="Klingl A."/>
            <person name="Woyke T."/>
            <person name="Ryan C.M."/>
            <person name="Banfield J.F."/>
        </authorList>
    </citation>
    <scope>NUCLEOTIDE SEQUENCE [LARGE SCALE GENOMIC DNA]</scope>
</reference>
<feature type="transmembrane region" description="Helical" evidence="1">
    <location>
        <begin position="74"/>
        <end position="95"/>
    </location>
</feature>
<dbReference type="GO" id="GO:0080120">
    <property type="term" value="P:CAAX-box protein maturation"/>
    <property type="evidence" value="ECO:0007669"/>
    <property type="project" value="UniProtKB-ARBA"/>
</dbReference>
<evidence type="ECO:0000259" key="2">
    <source>
        <dbReference type="Pfam" id="PF02517"/>
    </source>
</evidence>
<sequence length="227" mass="25589">MKRLISVSPSSKQFWFIVIPAMIIQLVGVFGYLVWFPQYAQLIYPSLKLLMVGLPLVWLLYGISPVRPSGRQRVTAGIVSGLLIVIVLLGVALLLKDLLLTFRPLIQQTVERVGIGSYYLLFALFLSLVHSLFEELYWRWFVYGMLRHRFSFLAAAGVSSVAFASHHYVVLGQFLSPALVILGGTIVGMAGFFWCYLYEKTNSIVASWVSHIFADAAVMLIGYWLIF</sequence>
<feature type="transmembrane region" description="Helical" evidence="1">
    <location>
        <begin position="204"/>
        <end position="226"/>
    </location>
</feature>
<dbReference type="Proteomes" id="UP000229385">
    <property type="component" value="Unassembled WGS sequence"/>
</dbReference>
<evidence type="ECO:0000313" key="3">
    <source>
        <dbReference type="EMBL" id="PJA45720.1"/>
    </source>
</evidence>
<dbReference type="AlphaFoldDB" id="A0A2M7XCW1"/>
<feature type="transmembrane region" description="Helical" evidence="1">
    <location>
        <begin position="115"/>
        <end position="138"/>
    </location>
</feature>
<protein>
    <recommendedName>
        <fullName evidence="2">CAAX prenyl protease 2/Lysostaphin resistance protein A-like domain-containing protein</fullName>
    </recommendedName>
</protein>
<keyword evidence="1" id="KW-1133">Transmembrane helix</keyword>
<feature type="transmembrane region" description="Helical" evidence="1">
    <location>
        <begin position="150"/>
        <end position="168"/>
    </location>
</feature>
<dbReference type="InterPro" id="IPR003675">
    <property type="entry name" value="Rce1/LyrA-like_dom"/>
</dbReference>
<evidence type="ECO:0000256" key="1">
    <source>
        <dbReference type="SAM" id="Phobius"/>
    </source>
</evidence>
<keyword evidence="1" id="KW-0472">Membrane</keyword>
<feature type="transmembrane region" description="Helical" evidence="1">
    <location>
        <begin position="14"/>
        <end position="36"/>
    </location>
</feature>
<evidence type="ECO:0000313" key="4">
    <source>
        <dbReference type="Proteomes" id="UP000229385"/>
    </source>
</evidence>
<keyword evidence="1" id="KW-0812">Transmembrane</keyword>
<dbReference type="Pfam" id="PF02517">
    <property type="entry name" value="Rce1-like"/>
    <property type="match status" value="1"/>
</dbReference>